<name>A0ABP9FEF0_9ACTN</name>
<evidence type="ECO:0000313" key="2">
    <source>
        <dbReference type="Proteomes" id="UP001501521"/>
    </source>
</evidence>
<protein>
    <recommendedName>
        <fullName evidence="3">SseB protein N-terminal domain-containing protein</fullName>
    </recommendedName>
</protein>
<dbReference type="RefSeq" id="WP_345582250.1">
    <property type="nucleotide sequence ID" value="NZ_BAABLV010000031.1"/>
</dbReference>
<proteinExistence type="predicted"/>
<organism evidence="1 2">
    <name type="scientific">Tessaracoccus lubricantis</name>
    <dbReference type="NCBI Taxonomy" id="545543"/>
    <lineage>
        <taxon>Bacteria</taxon>
        <taxon>Bacillati</taxon>
        <taxon>Actinomycetota</taxon>
        <taxon>Actinomycetes</taxon>
        <taxon>Propionibacteriales</taxon>
        <taxon>Propionibacteriaceae</taxon>
        <taxon>Tessaracoccus</taxon>
    </lineage>
</organism>
<dbReference type="EMBL" id="BAABLV010000031">
    <property type="protein sequence ID" value="GAA4900772.1"/>
    <property type="molecule type" value="Genomic_DNA"/>
</dbReference>
<evidence type="ECO:0008006" key="3">
    <source>
        <dbReference type="Google" id="ProtNLM"/>
    </source>
</evidence>
<comment type="caution">
    <text evidence="1">The sequence shown here is derived from an EMBL/GenBank/DDBJ whole genome shotgun (WGS) entry which is preliminary data.</text>
</comment>
<dbReference type="Proteomes" id="UP001501521">
    <property type="component" value="Unassembled WGS sequence"/>
</dbReference>
<keyword evidence="2" id="KW-1185">Reference proteome</keyword>
<reference evidence="2" key="1">
    <citation type="journal article" date="2019" name="Int. J. Syst. Evol. Microbiol.">
        <title>The Global Catalogue of Microorganisms (GCM) 10K type strain sequencing project: providing services to taxonomists for standard genome sequencing and annotation.</title>
        <authorList>
            <consortium name="The Broad Institute Genomics Platform"/>
            <consortium name="The Broad Institute Genome Sequencing Center for Infectious Disease"/>
            <person name="Wu L."/>
            <person name="Ma J."/>
        </authorList>
    </citation>
    <scope>NUCLEOTIDE SEQUENCE [LARGE SCALE GENOMIC DNA]</scope>
    <source>
        <strain evidence="2">JCM 19125</strain>
    </source>
</reference>
<evidence type="ECO:0000313" key="1">
    <source>
        <dbReference type="EMBL" id="GAA4900772.1"/>
    </source>
</evidence>
<accession>A0ABP9FEF0</accession>
<gene>
    <name evidence="1" type="ORF">GCM10025789_19170</name>
</gene>
<sequence>MKLDDAVAAALAHPLVVGAVPSAEHPGMITLTLLTGEDIICNPELAEPDPGESAAEALVRFHASLDKLLVTVQTHLDEEYDLDDAIPLVRSADYFTRDDAGPAMTFPLTDYVGVGLAIDLPTAVMPVGEEKLLGDSTEEAINRAARAVLNLRDMTKQFALAPVVTDNSILVVNATEGNDSAWFADLQTMEAALAQMEQLTDSEWAVVPASREDLFLMDTGTLHWPEFLDVLESVHGSHKEVCPLPHVQADHAWREWIPPAGHPAERRLTRLRADIHAQQHAAQRERLQMEGPFPSSMLQIERSGRWETLAVTSDGVTSIPRTDLVVFFREGDTEPLGVSLGDALVLCPHLFSLHEGTFPPRLLVQPPSDDDREALNENRVQWGTRA</sequence>